<sequence>MTAAASQKPQTRTRRTQAERSEAMRQRLIEATVQSLDSEGYAGTTVSTIITMAGVSRGAPIHHFPTKSALIEATAEHLIRGIYIHLGHAVRHMEDSEDRPAGLIMASWRGIFSTPESGALMELMMASRRDAELAAVLRKLWIAGYEVLDGASRHYFEPAEDGPNPTHLFVLTHWLMGGMAMERHLTDGEHVNEHFLQLWCRVLGAHLRPRDGVTTPPPRPAFWDQALTARDD</sequence>
<comment type="caution">
    <text evidence="7">The sequence shown here is derived from an EMBL/GenBank/DDBJ whole genome shotgun (WGS) entry which is preliminary data.</text>
</comment>
<dbReference type="EMBL" id="PTQZ01000077">
    <property type="protein sequence ID" value="PQA45238.1"/>
    <property type="molecule type" value="Genomic_DNA"/>
</dbReference>
<proteinExistence type="predicted"/>
<feature type="DNA-binding region" description="H-T-H motif" evidence="4">
    <location>
        <begin position="45"/>
        <end position="64"/>
    </location>
</feature>
<feature type="compositionally biased region" description="Polar residues" evidence="5">
    <location>
        <begin position="1"/>
        <end position="10"/>
    </location>
</feature>
<evidence type="ECO:0000259" key="6">
    <source>
        <dbReference type="PROSITE" id="PS50977"/>
    </source>
</evidence>
<dbReference type="GO" id="GO:0003700">
    <property type="term" value="F:DNA-binding transcription factor activity"/>
    <property type="evidence" value="ECO:0007669"/>
    <property type="project" value="TreeGrafter"/>
</dbReference>
<keyword evidence="3" id="KW-0804">Transcription</keyword>
<evidence type="ECO:0000256" key="5">
    <source>
        <dbReference type="SAM" id="MobiDB-lite"/>
    </source>
</evidence>
<evidence type="ECO:0000256" key="3">
    <source>
        <dbReference type="ARBA" id="ARBA00023163"/>
    </source>
</evidence>
<dbReference type="Gene3D" id="1.10.357.10">
    <property type="entry name" value="Tetracycline Repressor, domain 2"/>
    <property type="match status" value="1"/>
</dbReference>
<keyword evidence="1" id="KW-0805">Transcription regulation</keyword>
<dbReference type="PANTHER" id="PTHR30055:SF234">
    <property type="entry name" value="HTH-TYPE TRANSCRIPTIONAL REGULATOR BETI"/>
    <property type="match status" value="1"/>
</dbReference>
<keyword evidence="8" id="KW-1185">Reference proteome</keyword>
<dbReference type="Pfam" id="PF00440">
    <property type="entry name" value="TetR_N"/>
    <property type="match status" value="1"/>
</dbReference>
<evidence type="ECO:0000313" key="8">
    <source>
        <dbReference type="Proteomes" id="UP000243900"/>
    </source>
</evidence>
<dbReference type="AlphaFoldDB" id="A0A2P6AT36"/>
<evidence type="ECO:0000256" key="2">
    <source>
        <dbReference type="ARBA" id="ARBA00023125"/>
    </source>
</evidence>
<protein>
    <submittedName>
        <fullName evidence="7">TetR family transcriptional regulator</fullName>
    </submittedName>
</protein>
<evidence type="ECO:0000256" key="4">
    <source>
        <dbReference type="PROSITE-ProRule" id="PRU00335"/>
    </source>
</evidence>
<keyword evidence="2 4" id="KW-0238">DNA-binding</keyword>
<dbReference type="PROSITE" id="PS50977">
    <property type="entry name" value="HTH_TETR_2"/>
    <property type="match status" value="1"/>
</dbReference>
<dbReference type="Proteomes" id="UP000243900">
    <property type="component" value="Unassembled WGS sequence"/>
</dbReference>
<dbReference type="SUPFAM" id="SSF46689">
    <property type="entry name" value="Homeodomain-like"/>
    <property type="match status" value="1"/>
</dbReference>
<accession>A0A2P6AT36</accession>
<gene>
    <name evidence="7" type="ORF">C5O18_04625</name>
</gene>
<evidence type="ECO:0000256" key="1">
    <source>
        <dbReference type="ARBA" id="ARBA00023015"/>
    </source>
</evidence>
<feature type="domain" description="HTH tetR-type" evidence="6">
    <location>
        <begin position="22"/>
        <end position="82"/>
    </location>
</feature>
<dbReference type="PRINTS" id="PR00455">
    <property type="entry name" value="HTHTETR"/>
</dbReference>
<dbReference type="InterPro" id="IPR009057">
    <property type="entry name" value="Homeodomain-like_sf"/>
</dbReference>
<dbReference type="PANTHER" id="PTHR30055">
    <property type="entry name" value="HTH-TYPE TRANSCRIPTIONAL REGULATOR RUTR"/>
    <property type="match status" value="1"/>
</dbReference>
<evidence type="ECO:0000313" key="7">
    <source>
        <dbReference type="EMBL" id="PQA45238.1"/>
    </source>
</evidence>
<dbReference type="GO" id="GO:0000976">
    <property type="term" value="F:transcription cis-regulatory region binding"/>
    <property type="evidence" value="ECO:0007669"/>
    <property type="project" value="TreeGrafter"/>
</dbReference>
<reference evidence="8" key="1">
    <citation type="submission" date="2018-02" db="EMBL/GenBank/DDBJ databases">
        <title>Genome sequencing of Solimonas sp. HR-BB.</title>
        <authorList>
            <person name="Lee Y."/>
            <person name="Jeon C.O."/>
        </authorList>
    </citation>
    <scope>NUCLEOTIDE SEQUENCE [LARGE SCALE GENOMIC DNA]</scope>
    <source>
        <strain evidence="8">HR-E</strain>
    </source>
</reference>
<dbReference type="InterPro" id="IPR050109">
    <property type="entry name" value="HTH-type_TetR-like_transc_reg"/>
</dbReference>
<dbReference type="RefSeq" id="WP_105191878.1">
    <property type="nucleotide sequence ID" value="NZ_PTQZ01000077.1"/>
</dbReference>
<feature type="region of interest" description="Disordered" evidence="5">
    <location>
        <begin position="1"/>
        <end position="21"/>
    </location>
</feature>
<dbReference type="OrthoDB" id="9809772at2"/>
<organism evidence="7 8">
    <name type="scientific">Amnimonas aquatica</name>
    <dbReference type="NCBI Taxonomy" id="2094561"/>
    <lineage>
        <taxon>Bacteria</taxon>
        <taxon>Pseudomonadati</taxon>
        <taxon>Pseudomonadota</taxon>
        <taxon>Gammaproteobacteria</taxon>
        <taxon>Moraxellales</taxon>
        <taxon>Moraxellaceae</taxon>
        <taxon>Amnimonas</taxon>
    </lineage>
</organism>
<dbReference type="InterPro" id="IPR001647">
    <property type="entry name" value="HTH_TetR"/>
</dbReference>
<name>A0A2P6AT36_9GAMM</name>